<name>Q22KG3_TETTS</name>
<dbReference type="HOGENOM" id="CLU_408006_0_0_1"/>
<evidence type="ECO:0000256" key="2">
    <source>
        <dbReference type="SAM" id="Coils"/>
    </source>
</evidence>
<dbReference type="Pfam" id="PF00023">
    <property type="entry name" value="Ank"/>
    <property type="match status" value="1"/>
</dbReference>
<dbReference type="EMBL" id="GG662498">
    <property type="protein sequence ID" value="EAR85836.3"/>
    <property type="molecule type" value="Genomic_DNA"/>
</dbReference>
<dbReference type="Gene3D" id="1.25.40.20">
    <property type="entry name" value="Ankyrin repeat-containing domain"/>
    <property type="match status" value="1"/>
</dbReference>
<evidence type="ECO:0000256" key="1">
    <source>
        <dbReference type="PROSITE-ProRule" id="PRU00023"/>
    </source>
</evidence>
<gene>
    <name evidence="3" type="ORF">TTHERM_00313180</name>
</gene>
<feature type="repeat" description="ANK" evidence="1">
    <location>
        <begin position="518"/>
        <end position="550"/>
    </location>
</feature>
<sequence>MKKSQTTLYSLLHSPNNDYFSPKSTPNYEPNLMFSRLNSYKQSDTLNKFNDNSTSNNQTQMKQDSLFDNFVYQDNLFNFKLTQKQIKQKFQQKEKLFQSLNQSSNTSFSSGSFKYATPRLQLEQSSKKQLNQSSLKKNNFQENVRQFVDIKDLIRHPLICKKKSNELNQTNTLDKYQTKFTSQAYKEACNKTFHLEKQQFKQYINNQCTALNPKIKQLSNQKICQLNGQQLKRFKNQLNQIKTEPSKSQISSLEEISDIEEEEEKDLNKQMKTIDYIGEMKKELDNAGSIGKHEDFILNQAKKQKKLIKRIKEEFQKRQQIIEEEKKKQEQIQMTNTQQKSHRLLNNQNKIRFKNQQFGESSEYFAQQIESAQQEQYLEQMKPHLFRQCLAKYSHLKIRNLSYLVQPDSDKLSKKDLKINSNLKYVYQLNKVSQNEQSSKQKLLEGVSTLEDTNEKKKEIEDFSANLNQQLQQTKQKLQICMKQKEQKLFSAIKNNENIEIQYLLNLYPHLINSLNKRGDTPLIYSVQYCNSSIVEDLIKRGSNLSIQNIVGQTALSLAKKLKKDQIVEMIEDIKIK</sequence>
<dbReference type="InParanoid" id="Q22KG3"/>
<evidence type="ECO:0000313" key="4">
    <source>
        <dbReference type="Proteomes" id="UP000009168"/>
    </source>
</evidence>
<reference evidence="4" key="1">
    <citation type="journal article" date="2006" name="PLoS Biol.">
        <title>Macronuclear genome sequence of the ciliate Tetrahymena thermophila, a model eukaryote.</title>
        <authorList>
            <person name="Eisen J.A."/>
            <person name="Coyne R.S."/>
            <person name="Wu M."/>
            <person name="Wu D."/>
            <person name="Thiagarajan M."/>
            <person name="Wortman J.R."/>
            <person name="Badger J.H."/>
            <person name="Ren Q."/>
            <person name="Amedeo P."/>
            <person name="Jones K.M."/>
            <person name="Tallon L.J."/>
            <person name="Delcher A.L."/>
            <person name="Salzberg S.L."/>
            <person name="Silva J.C."/>
            <person name="Haas B.J."/>
            <person name="Majoros W.H."/>
            <person name="Farzad M."/>
            <person name="Carlton J.M."/>
            <person name="Smith R.K. Jr."/>
            <person name="Garg J."/>
            <person name="Pearlman R.E."/>
            <person name="Karrer K.M."/>
            <person name="Sun L."/>
            <person name="Manning G."/>
            <person name="Elde N.C."/>
            <person name="Turkewitz A.P."/>
            <person name="Asai D.J."/>
            <person name="Wilkes D.E."/>
            <person name="Wang Y."/>
            <person name="Cai H."/>
            <person name="Collins K."/>
            <person name="Stewart B.A."/>
            <person name="Lee S.R."/>
            <person name="Wilamowska K."/>
            <person name="Weinberg Z."/>
            <person name="Ruzzo W.L."/>
            <person name="Wloga D."/>
            <person name="Gaertig J."/>
            <person name="Frankel J."/>
            <person name="Tsao C.-C."/>
            <person name="Gorovsky M.A."/>
            <person name="Keeling P.J."/>
            <person name="Waller R.F."/>
            <person name="Patron N.J."/>
            <person name="Cherry J.M."/>
            <person name="Stover N.A."/>
            <person name="Krieger C.J."/>
            <person name="del Toro C."/>
            <person name="Ryder H.F."/>
            <person name="Williamson S.C."/>
            <person name="Barbeau R.A."/>
            <person name="Hamilton E.P."/>
            <person name="Orias E."/>
        </authorList>
    </citation>
    <scope>NUCLEOTIDE SEQUENCE [LARGE SCALE GENOMIC DNA]</scope>
    <source>
        <strain evidence="4">SB210</strain>
    </source>
</reference>
<organism evidence="3 4">
    <name type="scientific">Tetrahymena thermophila (strain SB210)</name>
    <dbReference type="NCBI Taxonomy" id="312017"/>
    <lineage>
        <taxon>Eukaryota</taxon>
        <taxon>Sar</taxon>
        <taxon>Alveolata</taxon>
        <taxon>Ciliophora</taxon>
        <taxon>Intramacronucleata</taxon>
        <taxon>Oligohymenophorea</taxon>
        <taxon>Hymenostomatida</taxon>
        <taxon>Tetrahymenina</taxon>
        <taxon>Tetrahymenidae</taxon>
        <taxon>Tetrahymena</taxon>
    </lineage>
</organism>
<dbReference type="Proteomes" id="UP000009168">
    <property type="component" value="Unassembled WGS sequence"/>
</dbReference>
<evidence type="ECO:0000313" key="3">
    <source>
        <dbReference type="EMBL" id="EAR85836.3"/>
    </source>
</evidence>
<dbReference type="KEGG" id="tet:TTHERM_00313180"/>
<feature type="coiled-coil region" evidence="2">
    <location>
        <begin position="450"/>
        <end position="502"/>
    </location>
</feature>
<keyword evidence="2" id="KW-0175">Coiled coil</keyword>
<dbReference type="RefSeq" id="XP_001033499.3">
    <property type="nucleotide sequence ID" value="XM_001033499.3"/>
</dbReference>
<keyword evidence="1" id="KW-0040">ANK repeat</keyword>
<proteinExistence type="predicted"/>
<dbReference type="OrthoDB" id="10249612at2759"/>
<dbReference type="SUPFAM" id="SSF48403">
    <property type="entry name" value="Ankyrin repeat"/>
    <property type="match status" value="1"/>
</dbReference>
<feature type="coiled-coil region" evidence="2">
    <location>
        <begin position="298"/>
        <end position="332"/>
    </location>
</feature>
<dbReference type="InterPro" id="IPR002110">
    <property type="entry name" value="Ankyrin_rpt"/>
</dbReference>
<dbReference type="PROSITE" id="PS50088">
    <property type="entry name" value="ANK_REPEAT"/>
    <property type="match status" value="1"/>
</dbReference>
<accession>Q22KG3</accession>
<dbReference type="PROSITE" id="PS50297">
    <property type="entry name" value="ANK_REP_REGION"/>
    <property type="match status" value="1"/>
</dbReference>
<protein>
    <submittedName>
        <fullName evidence="3">Ankyrin repeat protein</fullName>
    </submittedName>
</protein>
<keyword evidence="4" id="KW-1185">Reference proteome</keyword>
<dbReference type="AlphaFoldDB" id="Q22KG3"/>
<dbReference type="InterPro" id="IPR036770">
    <property type="entry name" value="Ankyrin_rpt-contain_sf"/>
</dbReference>
<dbReference type="GeneID" id="7824658"/>